<reference evidence="7" key="1">
    <citation type="journal article" date="2018" name="DNA Res.">
        <title>Multiple hybrid de novo genome assembly of finger millet, an orphan allotetraploid crop.</title>
        <authorList>
            <person name="Hatakeyama M."/>
            <person name="Aluri S."/>
            <person name="Balachadran M.T."/>
            <person name="Sivarajan S.R."/>
            <person name="Patrignani A."/>
            <person name="Gruter S."/>
            <person name="Poveda L."/>
            <person name="Shimizu-Inatsugi R."/>
            <person name="Baeten J."/>
            <person name="Francoijs K.J."/>
            <person name="Nataraja K.N."/>
            <person name="Reddy Y.A.N."/>
            <person name="Phadnis S."/>
            <person name="Ravikumar R.L."/>
            <person name="Schlapbach R."/>
            <person name="Sreeman S.M."/>
            <person name="Shimizu K.K."/>
        </authorList>
    </citation>
    <scope>NUCLEOTIDE SEQUENCE</scope>
</reference>
<accession>A0AAV5E3K8</accession>
<keyword evidence="4 6" id="KW-1133">Transmembrane helix</keyword>
<evidence type="ECO:0000256" key="5">
    <source>
        <dbReference type="ARBA" id="ARBA00023136"/>
    </source>
</evidence>
<evidence type="ECO:0000256" key="6">
    <source>
        <dbReference type="SAM" id="Phobius"/>
    </source>
</evidence>
<dbReference type="SUPFAM" id="SSF103473">
    <property type="entry name" value="MFS general substrate transporter"/>
    <property type="match status" value="1"/>
</dbReference>
<dbReference type="InterPro" id="IPR036259">
    <property type="entry name" value="MFS_trans_sf"/>
</dbReference>
<dbReference type="GO" id="GO:0016020">
    <property type="term" value="C:membrane"/>
    <property type="evidence" value="ECO:0007669"/>
    <property type="project" value="UniProtKB-SubCell"/>
</dbReference>
<dbReference type="AlphaFoldDB" id="A0AAV5E3K8"/>
<protein>
    <submittedName>
        <fullName evidence="7">Uncharacterized protein</fullName>
    </submittedName>
</protein>
<feature type="transmembrane region" description="Helical" evidence="6">
    <location>
        <begin position="98"/>
        <end position="118"/>
    </location>
</feature>
<evidence type="ECO:0000256" key="3">
    <source>
        <dbReference type="ARBA" id="ARBA00022692"/>
    </source>
</evidence>
<evidence type="ECO:0000256" key="2">
    <source>
        <dbReference type="ARBA" id="ARBA00005982"/>
    </source>
</evidence>
<sequence length="157" mass="17265">MTGLGNSDGLVHANSSRERAVFCRTGTDLLLHRAVPDRAGAGLRQALGADQFAPSHSDSDPSAHASRSSFFNWYYFAIAWGYAVSLVALSYVEDNVDWTVGFGASWVIMVLCLAVFLIGARTYRAEQRVDGTPFAEAVRAWAARVFRRKNTTTDTER</sequence>
<dbReference type="Pfam" id="PF00854">
    <property type="entry name" value="PTR2"/>
    <property type="match status" value="1"/>
</dbReference>
<feature type="transmembrane region" description="Helical" evidence="6">
    <location>
        <begin position="73"/>
        <end position="92"/>
    </location>
</feature>
<keyword evidence="5 6" id="KW-0472">Membrane</keyword>
<reference evidence="7" key="2">
    <citation type="submission" date="2021-12" db="EMBL/GenBank/DDBJ databases">
        <title>Resequencing data analysis of finger millet.</title>
        <authorList>
            <person name="Hatakeyama M."/>
            <person name="Aluri S."/>
            <person name="Balachadran M.T."/>
            <person name="Sivarajan S.R."/>
            <person name="Poveda L."/>
            <person name="Shimizu-Inatsugi R."/>
            <person name="Schlapbach R."/>
            <person name="Sreeman S.M."/>
            <person name="Shimizu K.K."/>
        </authorList>
    </citation>
    <scope>NUCLEOTIDE SEQUENCE</scope>
</reference>
<dbReference type="GO" id="GO:0022857">
    <property type="term" value="F:transmembrane transporter activity"/>
    <property type="evidence" value="ECO:0007669"/>
    <property type="project" value="InterPro"/>
</dbReference>
<comment type="subcellular location">
    <subcellularLocation>
        <location evidence="1">Membrane</location>
        <topology evidence="1">Multi-pass membrane protein</topology>
    </subcellularLocation>
</comment>
<dbReference type="Proteomes" id="UP001054889">
    <property type="component" value="Unassembled WGS sequence"/>
</dbReference>
<comment type="similarity">
    <text evidence="2">Belongs to the major facilitator superfamily. Proton-dependent oligopeptide transporter (POT/PTR) (TC 2.A.17) family.</text>
</comment>
<comment type="caution">
    <text evidence="7">The sequence shown here is derived from an EMBL/GenBank/DDBJ whole genome shotgun (WGS) entry which is preliminary data.</text>
</comment>
<dbReference type="InterPro" id="IPR000109">
    <property type="entry name" value="POT_fam"/>
</dbReference>
<dbReference type="PANTHER" id="PTHR11654">
    <property type="entry name" value="OLIGOPEPTIDE TRANSPORTER-RELATED"/>
    <property type="match status" value="1"/>
</dbReference>
<proteinExistence type="inferred from homology"/>
<dbReference type="EMBL" id="BQKI01000073">
    <property type="protein sequence ID" value="GJN17025.1"/>
    <property type="molecule type" value="Genomic_DNA"/>
</dbReference>
<dbReference type="Gene3D" id="1.20.1250.20">
    <property type="entry name" value="MFS general substrate transporter like domains"/>
    <property type="match status" value="1"/>
</dbReference>
<evidence type="ECO:0000313" key="8">
    <source>
        <dbReference type="Proteomes" id="UP001054889"/>
    </source>
</evidence>
<evidence type="ECO:0000256" key="4">
    <source>
        <dbReference type="ARBA" id="ARBA00022989"/>
    </source>
</evidence>
<evidence type="ECO:0000256" key="1">
    <source>
        <dbReference type="ARBA" id="ARBA00004141"/>
    </source>
</evidence>
<keyword evidence="3 6" id="KW-0812">Transmembrane</keyword>
<organism evidence="7 8">
    <name type="scientific">Eleusine coracana subsp. coracana</name>
    <dbReference type="NCBI Taxonomy" id="191504"/>
    <lineage>
        <taxon>Eukaryota</taxon>
        <taxon>Viridiplantae</taxon>
        <taxon>Streptophyta</taxon>
        <taxon>Embryophyta</taxon>
        <taxon>Tracheophyta</taxon>
        <taxon>Spermatophyta</taxon>
        <taxon>Magnoliopsida</taxon>
        <taxon>Liliopsida</taxon>
        <taxon>Poales</taxon>
        <taxon>Poaceae</taxon>
        <taxon>PACMAD clade</taxon>
        <taxon>Chloridoideae</taxon>
        <taxon>Cynodonteae</taxon>
        <taxon>Eleusininae</taxon>
        <taxon>Eleusine</taxon>
    </lineage>
</organism>
<gene>
    <name evidence="7" type="primary">gb04063</name>
    <name evidence="7" type="ORF">PR202_gb04063</name>
</gene>
<name>A0AAV5E3K8_ELECO</name>
<evidence type="ECO:0000313" key="7">
    <source>
        <dbReference type="EMBL" id="GJN17025.1"/>
    </source>
</evidence>
<keyword evidence="8" id="KW-1185">Reference proteome</keyword>